<proteinExistence type="predicted"/>
<feature type="region of interest" description="Disordered" evidence="1">
    <location>
        <begin position="119"/>
        <end position="164"/>
    </location>
</feature>
<feature type="region of interest" description="Disordered" evidence="1">
    <location>
        <begin position="1"/>
        <end position="35"/>
    </location>
</feature>
<feature type="compositionally biased region" description="Polar residues" evidence="1">
    <location>
        <begin position="1"/>
        <end position="11"/>
    </location>
</feature>
<organism evidence="2">
    <name type="scientific">freshwater metagenome</name>
    <dbReference type="NCBI Taxonomy" id="449393"/>
    <lineage>
        <taxon>unclassified sequences</taxon>
        <taxon>metagenomes</taxon>
        <taxon>ecological metagenomes</taxon>
    </lineage>
</organism>
<sequence>MVANVSRQRCSSPAARSVPPRASFRLSERRRAASTKPARFFNAAMTAGASSGVGGTTPYTARTSLTRRARSPSLLRALASTPMRAARAATSGGAPAEGTVTGACCGSTGLRLLRTTANTTAATRPDPSEAQGDTSPSMPTTATTAATTNGLSPHFGAGTGGDGGEGAGTFSRTVCSAASASAASARARATACAALAHCSPSLVTPSRRPD</sequence>
<dbReference type="AlphaFoldDB" id="A0A6J6RS87"/>
<gene>
    <name evidence="2" type="ORF">UFOPK2602_02018</name>
</gene>
<name>A0A6J6RS87_9ZZZZ</name>
<protein>
    <submittedName>
        <fullName evidence="2">Unannotated protein</fullName>
    </submittedName>
</protein>
<reference evidence="2" key="1">
    <citation type="submission" date="2020-05" db="EMBL/GenBank/DDBJ databases">
        <authorList>
            <person name="Chiriac C."/>
            <person name="Salcher M."/>
            <person name="Ghai R."/>
            <person name="Kavagutti S V."/>
        </authorList>
    </citation>
    <scope>NUCLEOTIDE SEQUENCE</scope>
</reference>
<accession>A0A6J6RS87</accession>
<dbReference type="EMBL" id="CAEZXX010000180">
    <property type="protein sequence ID" value="CAB4725191.1"/>
    <property type="molecule type" value="Genomic_DNA"/>
</dbReference>
<evidence type="ECO:0000313" key="2">
    <source>
        <dbReference type="EMBL" id="CAB4725191.1"/>
    </source>
</evidence>
<evidence type="ECO:0000256" key="1">
    <source>
        <dbReference type="SAM" id="MobiDB-lite"/>
    </source>
</evidence>